<dbReference type="Gene3D" id="1.10.540.10">
    <property type="entry name" value="Acyl-CoA dehydrogenase/oxidase, N-terminal domain"/>
    <property type="match status" value="1"/>
</dbReference>
<dbReference type="RefSeq" id="WP_034424822.1">
    <property type="nucleotide sequence ID" value="NZ_CP045798.1"/>
</dbReference>
<dbReference type="Pfam" id="PF02770">
    <property type="entry name" value="Acyl-CoA_dh_M"/>
    <property type="match status" value="1"/>
</dbReference>
<dbReference type="InterPro" id="IPR006091">
    <property type="entry name" value="Acyl-CoA_Oxase/DH_mid-dom"/>
</dbReference>
<proteinExistence type="inferred from homology"/>
<dbReference type="PANTHER" id="PTHR43884">
    <property type="entry name" value="ACYL-COA DEHYDROGENASE"/>
    <property type="match status" value="1"/>
</dbReference>
<gene>
    <name evidence="10" type="ORF">BR63_08000</name>
</gene>
<feature type="domain" description="Acyl-CoA dehydrogenase/oxidase C-terminal" evidence="7">
    <location>
        <begin position="230"/>
        <end position="377"/>
    </location>
</feature>
<dbReference type="FunFam" id="1.20.140.10:FF:000001">
    <property type="entry name" value="Acyl-CoA dehydrogenase"/>
    <property type="match status" value="1"/>
</dbReference>
<dbReference type="Gene3D" id="2.40.110.10">
    <property type="entry name" value="Butyryl-CoA Dehydrogenase, subunit A, domain 2"/>
    <property type="match status" value="1"/>
</dbReference>
<evidence type="ECO:0000256" key="1">
    <source>
        <dbReference type="ARBA" id="ARBA00001974"/>
    </source>
</evidence>
<dbReference type="KEGG" id="tfr:BR63_08000"/>
<evidence type="ECO:0000256" key="3">
    <source>
        <dbReference type="ARBA" id="ARBA00022630"/>
    </source>
</evidence>
<evidence type="ECO:0000313" key="11">
    <source>
        <dbReference type="Proteomes" id="UP000515847"/>
    </source>
</evidence>
<dbReference type="PIRSF" id="PIRSF016578">
    <property type="entry name" value="HsaA"/>
    <property type="match status" value="1"/>
</dbReference>
<dbReference type="SUPFAM" id="SSF56645">
    <property type="entry name" value="Acyl-CoA dehydrogenase NM domain-like"/>
    <property type="match status" value="1"/>
</dbReference>
<keyword evidence="11" id="KW-1185">Reference proteome</keyword>
<evidence type="ECO:0000259" key="9">
    <source>
        <dbReference type="Pfam" id="PF02771"/>
    </source>
</evidence>
<dbReference type="InterPro" id="IPR009075">
    <property type="entry name" value="AcylCo_DH/oxidase_C"/>
</dbReference>
<dbReference type="InterPro" id="IPR013786">
    <property type="entry name" value="AcylCoA_DH/ox_N"/>
</dbReference>
<dbReference type="PROSITE" id="PS00073">
    <property type="entry name" value="ACYL_COA_DH_2"/>
    <property type="match status" value="1"/>
</dbReference>
<feature type="domain" description="Acyl-CoA dehydrogenase/oxidase N-terminal" evidence="9">
    <location>
        <begin position="7"/>
        <end position="117"/>
    </location>
</feature>
<evidence type="ECO:0000313" key="10">
    <source>
        <dbReference type="EMBL" id="QNB46260.1"/>
    </source>
</evidence>
<name>A0A7G6E2F6_THEFR</name>
<keyword evidence="3 6" id="KW-0285">Flavoprotein</keyword>
<evidence type="ECO:0000259" key="7">
    <source>
        <dbReference type="Pfam" id="PF00441"/>
    </source>
</evidence>
<dbReference type="Gene3D" id="1.20.140.10">
    <property type="entry name" value="Butyryl-CoA Dehydrogenase, subunit A, domain 3"/>
    <property type="match status" value="1"/>
</dbReference>
<dbReference type="EMBL" id="CP045798">
    <property type="protein sequence ID" value="QNB46260.1"/>
    <property type="molecule type" value="Genomic_DNA"/>
</dbReference>
<dbReference type="OrthoDB" id="9802447at2"/>
<dbReference type="Pfam" id="PF02771">
    <property type="entry name" value="Acyl-CoA_dh_N"/>
    <property type="match status" value="1"/>
</dbReference>
<dbReference type="InterPro" id="IPR006089">
    <property type="entry name" value="Acyl-CoA_DH_CS"/>
</dbReference>
<evidence type="ECO:0000256" key="4">
    <source>
        <dbReference type="ARBA" id="ARBA00022827"/>
    </source>
</evidence>
<dbReference type="InterPro" id="IPR009100">
    <property type="entry name" value="AcylCoA_DH/oxidase_NM_dom_sf"/>
</dbReference>
<evidence type="ECO:0000256" key="5">
    <source>
        <dbReference type="ARBA" id="ARBA00023002"/>
    </source>
</evidence>
<dbReference type="Pfam" id="PF00441">
    <property type="entry name" value="Acyl-CoA_dh_1"/>
    <property type="match status" value="1"/>
</dbReference>
<comment type="cofactor">
    <cofactor evidence="1 6">
        <name>FAD</name>
        <dbReference type="ChEBI" id="CHEBI:57692"/>
    </cofactor>
</comment>
<dbReference type="PANTHER" id="PTHR43884:SF12">
    <property type="entry name" value="ISOVALERYL-COA DEHYDROGENASE, MITOCHONDRIAL-RELATED"/>
    <property type="match status" value="1"/>
</dbReference>
<evidence type="ECO:0000256" key="6">
    <source>
        <dbReference type="RuleBase" id="RU362125"/>
    </source>
</evidence>
<dbReference type="SUPFAM" id="SSF47203">
    <property type="entry name" value="Acyl-CoA dehydrogenase C-terminal domain-like"/>
    <property type="match status" value="1"/>
</dbReference>
<sequence length="383" mass="41354">MQFFQFTEEQEMLKKAVREFVEAEIAPKAAEWDEKDYCPVELFPKMGEMGITGIFVPEQYGGAGLGHVERAICLEEISRHSAGLGIALMTHQLCVAGILYYGTEEQKQKYLPELAAGTKIGGLSVTEPGGGSDFMGQKSTGELKDGYWVLNGRKCFITNSHVADIDIWTVITGQDEKGRPVMTAFIIDPDTPGHTPGRKEHKLGLRGSVTGDVNCVEVKVAPEQMLGKEGAGAKIAMTTIQEVGRAGMSAINVGILRGCVEEGVKFANERIVYGKPIAKLQAIQFDIAETRLEYEAARLLTYRAAGMKDAGIPCATEFAMAKLYATEAACRAAKRIMDMMGGYGIVNEYPIGRFLRDALASIAAGGTSHIQKLIIAGSTLSGK</sequence>
<dbReference type="Proteomes" id="UP000515847">
    <property type="component" value="Chromosome"/>
</dbReference>
<keyword evidence="4 6" id="KW-0274">FAD</keyword>
<organism evidence="10 11">
    <name type="scientific">Thermanaerosceptrum fracticalcis</name>
    <dbReference type="NCBI Taxonomy" id="1712410"/>
    <lineage>
        <taxon>Bacteria</taxon>
        <taxon>Bacillati</taxon>
        <taxon>Bacillota</taxon>
        <taxon>Clostridia</taxon>
        <taxon>Eubacteriales</taxon>
        <taxon>Peptococcaceae</taxon>
        <taxon>Thermanaerosceptrum</taxon>
    </lineage>
</organism>
<dbReference type="InterPro" id="IPR037069">
    <property type="entry name" value="AcylCoA_DH/ox_N_sf"/>
</dbReference>
<dbReference type="FunFam" id="1.10.540.10:FF:000002">
    <property type="entry name" value="Acyl-CoA dehydrogenase FadE19"/>
    <property type="match status" value="1"/>
</dbReference>
<feature type="domain" description="Acyl-CoA oxidase/dehydrogenase middle" evidence="8">
    <location>
        <begin position="123"/>
        <end position="213"/>
    </location>
</feature>
<dbReference type="GO" id="GO:0050660">
    <property type="term" value="F:flavin adenine dinucleotide binding"/>
    <property type="evidence" value="ECO:0007669"/>
    <property type="project" value="InterPro"/>
</dbReference>
<evidence type="ECO:0000259" key="8">
    <source>
        <dbReference type="Pfam" id="PF02770"/>
    </source>
</evidence>
<dbReference type="InterPro" id="IPR046373">
    <property type="entry name" value="Acyl-CoA_Oxase/DH_mid-dom_sf"/>
</dbReference>
<dbReference type="GO" id="GO:0003995">
    <property type="term" value="F:acyl-CoA dehydrogenase activity"/>
    <property type="evidence" value="ECO:0007669"/>
    <property type="project" value="InterPro"/>
</dbReference>
<reference evidence="10 11" key="1">
    <citation type="journal article" date="2019" name="Front. Microbiol.">
        <title>Thermoanaerosceptrum fracticalcis gen. nov. sp. nov., a Novel Fumarate-Fermenting Microorganism From a Deep Fractured Carbonate Aquifer of the US Great Basin.</title>
        <authorList>
            <person name="Hamilton-Brehm S.D."/>
            <person name="Stewart L.E."/>
            <person name="Zavarin M."/>
            <person name="Caldwell M."/>
            <person name="Lawson P.A."/>
            <person name="Onstott T.C."/>
            <person name="Grzymski J."/>
            <person name="Neveux I."/>
            <person name="Lollar B.S."/>
            <person name="Russell C.E."/>
            <person name="Moser D.P."/>
        </authorList>
    </citation>
    <scope>NUCLEOTIDE SEQUENCE [LARGE SCALE GENOMIC DNA]</scope>
    <source>
        <strain evidence="10 11">DRI-13</strain>
    </source>
</reference>
<dbReference type="AlphaFoldDB" id="A0A7G6E2F6"/>
<protein>
    <submittedName>
        <fullName evidence="10">Acyl-CoA dehydrogenase</fullName>
    </submittedName>
</protein>
<comment type="similarity">
    <text evidence="2 6">Belongs to the acyl-CoA dehydrogenase family.</text>
</comment>
<evidence type="ECO:0000256" key="2">
    <source>
        <dbReference type="ARBA" id="ARBA00009347"/>
    </source>
</evidence>
<dbReference type="InterPro" id="IPR036250">
    <property type="entry name" value="AcylCo_DH-like_C"/>
</dbReference>
<accession>A0A7G6E2F6</accession>
<keyword evidence="5 6" id="KW-0560">Oxidoreductase</keyword>